<accession>A0A392VRV6</accession>
<dbReference type="AlphaFoldDB" id="A0A392VRV6"/>
<evidence type="ECO:0000313" key="2">
    <source>
        <dbReference type="Proteomes" id="UP000265520"/>
    </source>
</evidence>
<reference evidence="1 2" key="1">
    <citation type="journal article" date="2018" name="Front. Plant Sci.">
        <title>Red Clover (Trifolium pratense) and Zigzag Clover (T. medium) - A Picture of Genomic Similarities and Differences.</title>
        <authorList>
            <person name="Dluhosova J."/>
            <person name="Istvanek J."/>
            <person name="Nedelnik J."/>
            <person name="Repkova J."/>
        </authorList>
    </citation>
    <scope>NUCLEOTIDE SEQUENCE [LARGE SCALE GENOMIC DNA]</scope>
    <source>
        <strain evidence="2">cv. 10/8</strain>
        <tissue evidence="1">Leaf</tissue>
    </source>
</reference>
<dbReference type="EMBL" id="LXQA011250393">
    <property type="protein sequence ID" value="MCI90647.1"/>
    <property type="molecule type" value="Genomic_DNA"/>
</dbReference>
<feature type="non-terminal residue" evidence="1">
    <location>
        <position position="1"/>
    </location>
</feature>
<keyword evidence="2" id="KW-1185">Reference proteome</keyword>
<name>A0A392VRV6_9FABA</name>
<evidence type="ECO:0000313" key="1">
    <source>
        <dbReference type="EMBL" id="MCI90647.1"/>
    </source>
</evidence>
<dbReference type="Proteomes" id="UP000265520">
    <property type="component" value="Unassembled WGS sequence"/>
</dbReference>
<organism evidence="1 2">
    <name type="scientific">Trifolium medium</name>
    <dbReference type="NCBI Taxonomy" id="97028"/>
    <lineage>
        <taxon>Eukaryota</taxon>
        <taxon>Viridiplantae</taxon>
        <taxon>Streptophyta</taxon>
        <taxon>Embryophyta</taxon>
        <taxon>Tracheophyta</taxon>
        <taxon>Spermatophyta</taxon>
        <taxon>Magnoliopsida</taxon>
        <taxon>eudicotyledons</taxon>
        <taxon>Gunneridae</taxon>
        <taxon>Pentapetalae</taxon>
        <taxon>rosids</taxon>
        <taxon>fabids</taxon>
        <taxon>Fabales</taxon>
        <taxon>Fabaceae</taxon>
        <taxon>Papilionoideae</taxon>
        <taxon>50 kb inversion clade</taxon>
        <taxon>NPAAA clade</taxon>
        <taxon>Hologalegina</taxon>
        <taxon>IRL clade</taxon>
        <taxon>Trifolieae</taxon>
        <taxon>Trifolium</taxon>
    </lineage>
</organism>
<protein>
    <submittedName>
        <fullName evidence="1">Uncharacterized protein</fullName>
    </submittedName>
</protein>
<comment type="caution">
    <text evidence="1">The sequence shown here is derived from an EMBL/GenBank/DDBJ whole genome shotgun (WGS) entry which is preliminary data.</text>
</comment>
<sequence>CGGGPVVNAGPPAAGAAEVGGFPATHGGSPWPAAVLRRLATVNHL</sequence>
<proteinExistence type="predicted"/>